<dbReference type="HOGENOM" id="CLU_952193_0_0_9"/>
<dbReference type="KEGG" id="cpas:Clopa_0824"/>
<keyword evidence="3" id="KW-1185">Reference proteome</keyword>
<reference evidence="2 3" key="1">
    <citation type="submission" date="2012-01" db="EMBL/GenBank/DDBJ databases">
        <title>Complete sequence of chromosome of Clostridium pasteurianum BC1.</title>
        <authorList>
            <consortium name="US DOE Joint Genome Institute"/>
            <person name="Lucas S."/>
            <person name="Han J."/>
            <person name="Lapidus A."/>
            <person name="Cheng J.-F."/>
            <person name="Goodwin L."/>
            <person name="Pitluck S."/>
            <person name="Peters L."/>
            <person name="Mikhailova N."/>
            <person name="Teshima H."/>
            <person name="Detter J.C."/>
            <person name="Han C."/>
            <person name="Tapia R."/>
            <person name="Land M."/>
            <person name="Hauser L."/>
            <person name="Kyrpides N."/>
            <person name="Ivanova N."/>
            <person name="Pagani I."/>
            <person name="Dunn J."/>
            <person name="Taghavi S."/>
            <person name="Francis A."/>
            <person name="van der Lelie D."/>
            <person name="Woyke T."/>
        </authorList>
    </citation>
    <scope>NUCLEOTIDE SEQUENCE [LARGE SCALE GENOMIC DNA]</scope>
    <source>
        <strain evidence="2 3">BC1</strain>
    </source>
</reference>
<dbReference type="eggNOG" id="ENOG5033JCS">
    <property type="taxonomic scope" value="Bacteria"/>
</dbReference>
<dbReference type="AlphaFoldDB" id="R4K5N2"/>
<organism evidence="2 3">
    <name type="scientific">Clostridium pasteurianum BC1</name>
    <dbReference type="NCBI Taxonomy" id="86416"/>
    <lineage>
        <taxon>Bacteria</taxon>
        <taxon>Bacillati</taxon>
        <taxon>Bacillota</taxon>
        <taxon>Clostridia</taxon>
        <taxon>Eubacteriales</taxon>
        <taxon>Clostridiaceae</taxon>
        <taxon>Clostridium</taxon>
    </lineage>
</organism>
<feature type="transmembrane region" description="Helical" evidence="1">
    <location>
        <begin position="6"/>
        <end position="28"/>
    </location>
</feature>
<proteinExistence type="predicted"/>
<feature type="transmembrane region" description="Helical" evidence="1">
    <location>
        <begin position="260"/>
        <end position="282"/>
    </location>
</feature>
<dbReference type="EMBL" id="CP003261">
    <property type="protein sequence ID" value="AGK95849.1"/>
    <property type="molecule type" value="Genomic_DNA"/>
</dbReference>
<gene>
    <name evidence="2" type="ORF">Clopa_0824</name>
</gene>
<evidence type="ECO:0000313" key="2">
    <source>
        <dbReference type="EMBL" id="AGK95849.1"/>
    </source>
</evidence>
<keyword evidence="1" id="KW-1133">Transmembrane helix</keyword>
<feature type="transmembrane region" description="Helical" evidence="1">
    <location>
        <begin position="175"/>
        <end position="199"/>
    </location>
</feature>
<name>R4K5N2_CLOPA</name>
<keyword evidence="1" id="KW-0812">Transmembrane</keyword>
<dbReference type="Proteomes" id="UP000013523">
    <property type="component" value="Chromosome"/>
</dbReference>
<evidence type="ECO:0000313" key="3">
    <source>
        <dbReference type="Proteomes" id="UP000013523"/>
    </source>
</evidence>
<keyword evidence="1" id="KW-0472">Membrane</keyword>
<evidence type="ECO:0000256" key="1">
    <source>
        <dbReference type="SAM" id="Phobius"/>
    </source>
</evidence>
<sequence>MRTIKFIFSFFLSFILMFVLLIFQFSLFTHYKLYNANFYMDKFQKLGLYSYLQSSTNSSLDTIARVSNLPKAVFNNVVSQTWLKSQVENSTTGTIDYMTYKTNNLPAIDTNSLLKTFDENLDKFIKSSNITVDKSVQDQLNSIRSQSGGSIKDEINLFSFDTVSKSSSFQKIRKYLNLLYSYENIIILIIIIIAILLFIIEHNNIAIFISWIGYSLIAGGLLSLVPSLVGIFSRFTDNIAIGIPTIKIIVGSIISDYLKFFTYSSIIFIVLGIILVVISAYLERNSRGFISR</sequence>
<protein>
    <submittedName>
        <fullName evidence="2">Uncharacterized protein</fullName>
    </submittedName>
</protein>
<dbReference type="PATRIC" id="fig|86416.3.peg.813"/>
<feature type="transmembrane region" description="Helical" evidence="1">
    <location>
        <begin position="205"/>
        <end position="225"/>
    </location>
</feature>
<accession>R4K5N2</accession>
<dbReference type="STRING" id="86416.Clopa_0824"/>